<dbReference type="EMBL" id="VXIV02002115">
    <property type="protein sequence ID" value="KAF6027248.1"/>
    <property type="molecule type" value="Genomic_DNA"/>
</dbReference>
<evidence type="ECO:0000256" key="2">
    <source>
        <dbReference type="ARBA" id="ARBA00022737"/>
    </source>
</evidence>
<evidence type="ECO:0000313" key="4">
    <source>
        <dbReference type="Proteomes" id="UP000593567"/>
    </source>
</evidence>
<dbReference type="Proteomes" id="UP000593567">
    <property type="component" value="Unassembled WGS sequence"/>
</dbReference>
<sequence length="107" mass="12077">MNIGSSNPHSNNLVYAGFNQDQGCFACGMENGFRVYNADPLKEKERQDFSDGGIGHVEMLFSDVRAVRLRRDRIVVVLDTIIKVYTFTQNPQQLHVFETCPNPKGLV</sequence>
<keyword evidence="2" id="KW-0677">Repeat</keyword>
<reference evidence="3" key="1">
    <citation type="submission" date="2020-06" db="EMBL/GenBank/DDBJ databases">
        <title>Draft genome of Bugula neritina, a colonial animal packing powerful symbionts and potential medicines.</title>
        <authorList>
            <person name="Rayko M."/>
        </authorList>
    </citation>
    <scope>NUCLEOTIDE SEQUENCE [LARGE SCALE GENOMIC DNA]</scope>
    <source>
        <strain evidence="3">Kwan_BN1</strain>
    </source>
</reference>
<keyword evidence="1" id="KW-0853">WD repeat</keyword>
<accession>A0A7J7JPA2</accession>
<dbReference type="InterPro" id="IPR048720">
    <property type="entry name" value="PROPPIN"/>
</dbReference>
<dbReference type="OrthoDB" id="1667587at2759"/>
<keyword evidence="4" id="KW-1185">Reference proteome</keyword>
<organism evidence="3 4">
    <name type="scientific">Bugula neritina</name>
    <name type="common">Brown bryozoan</name>
    <name type="synonym">Sertularia neritina</name>
    <dbReference type="NCBI Taxonomy" id="10212"/>
    <lineage>
        <taxon>Eukaryota</taxon>
        <taxon>Metazoa</taxon>
        <taxon>Spiralia</taxon>
        <taxon>Lophotrochozoa</taxon>
        <taxon>Bryozoa</taxon>
        <taxon>Gymnolaemata</taxon>
        <taxon>Cheilostomatida</taxon>
        <taxon>Flustrina</taxon>
        <taxon>Buguloidea</taxon>
        <taxon>Bugulidae</taxon>
        <taxon>Bugula</taxon>
    </lineage>
</organism>
<proteinExistence type="predicted"/>
<dbReference type="PANTHER" id="PTHR11227">
    <property type="entry name" value="WD-REPEAT PROTEIN INTERACTING WITH PHOSPHOINOSIDES WIPI -RELATED"/>
    <property type="match status" value="1"/>
</dbReference>
<protein>
    <submittedName>
        <fullName evidence="3">WDR45B</fullName>
    </submittedName>
</protein>
<dbReference type="AlphaFoldDB" id="A0A7J7JPA2"/>
<gene>
    <name evidence="3" type="ORF">EB796_014434</name>
</gene>
<comment type="caution">
    <text evidence="3">The sequence shown here is derived from an EMBL/GenBank/DDBJ whole genome shotgun (WGS) entry which is preliminary data.</text>
</comment>
<evidence type="ECO:0000256" key="1">
    <source>
        <dbReference type="ARBA" id="ARBA00022574"/>
    </source>
</evidence>
<evidence type="ECO:0000313" key="3">
    <source>
        <dbReference type="EMBL" id="KAF6027248.1"/>
    </source>
</evidence>
<name>A0A7J7JPA2_BUGNE</name>